<dbReference type="Proteomes" id="UP000618733">
    <property type="component" value="Unassembled WGS sequence"/>
</dbReference>
<evidence type="ECO:0000256" key="1">
    <source>
        <dbReference type="ARBA" id="ARBA00022475"/>
    </source>
</evidence>
<feature type="compositionally biased region" description="Low complexity" evidence="6">
    <location>
        <begin position="925"/>
        <end position="948"/>
    </location>
</feature>
<feature type="compositionally biased region" description="Gly residues" evidence="6">
    <location>
        <begin position="949"/>
        <end position="960"/>
    </location>
</feature>
<keyword evidence="2 5" id="KW-0812">Transmembrane</keyword>
<evidence type="ECO:0000256" key="5">
    <source>
        <dbReference type="HAMAP-Rule" id="MF_01600"/>
    </source>
</evidence>
<evidence type="ECO:0000256" key="2">
    <source>
        <dbReference type="ARBA" id="ARBA00022692"/>
    </source>
</evidence>
<feature type="transmembrane region" description="Helical" evidence="5">
    <location>
        <begin position="265"/>
        <end position="283"/>
    </location>
</feature>
<feature type="region of interest" description="Disordered" evidence="6">
    <location>
        <begin position="923"/>
        <end position="974"/>
    </location>
</feature>
<accession>A0A934QDD9</accession>
<comment type="subcellular location">
    <subcellularLocation>
        <location evidence="5">Cell membrane</location>
        <topology evidence="5">Multi-pass membrane protein</topology>
    </subcellularLocation>
</comment>
<feature type="transmembrane region" description="Helical" evidence="5">
    <location>
        <begin position="218"/>
        <end position="235"/>
    </location>
</feature>
<dbReference type="Pfam" id="PF03699">
    <property type="entry name" value="UPF0182"/>
    <property type="match status" value="1"/>
</dbReference>
<organism evidence="7 8">
    <name type="scientific">Leucobacter edaphi</name>
    <dbReference type="NCBI Taxonomy" id="2796472"/>
    <lineage>
        <taxon>Bacteria</taxon>
        <taxon>Bacillati</taxon>
        <taxon>Actinomycetota</taxon>
        <taxon>Actinomycetes</taxon>
        <taxon>Micrococcales</taxon>
        <taxon>Microbacteriaceae</taxon>
        <taxon>Leucobacter</taxon>
    </lineage>
</organism>
<dbReference type="GO" id="GO:0005576">
    <property type="term" value="C:extracellular region"/>
    <property type="evidence" value="ECO:0007669"/>
    <property type="project" value="TreeGrafter"/>
</dbReference>
<feature type="transmembrane region" description="Helical" evidence="5">
    <location>
        <begin position="27"/>
        <end position="47"/>
    </location>
</feature>
<dbReference type="GO" id="GO:0005886">
    <property type="term" value="C:plasma membrane"/>
    <property type="evidence" value="ECO:0007669"/>
    <property type="project" value="UniProtKB-SubCell"/>
</dbReference>
<evidence type="ECO:0000313" key="8">
    <source>
        <dbReference type="Proteomes" id="UP000618733"/>
    </source>
</evidence>
<feature type="transmembrane region" description="Helical" evidence="5">
    <location>
        <begin position="290"/>
        <end position="309"/>
    </location>
</feature>
<evidence type="ECO:0000313" key="7">
    <source>
        <dbReference type="EMBL" id="MBK0421012.1"/>
    </source>
</evidence>
<feature type="compositionally biased region" description="Low complexity" evidence="6">
    <location>
        <begin position="502"/>
        <end position="524"/>
    </location>
</feature>
<dbReference type="PANTHER" id="PTHR39344:SF1">
    <property type="entry name" value="UPF0182 PROTEIN SLL1060"/>
    <property type="match status" value="1"/>
</dbReference>
<dbReference type="InterPro" id="IPR005372">
    <property type="entry name" value="UPF0182"/>
</dbReference>
<reference evidence="7" key="1">
    <citation type="submission" date="2020-12" db="EMBL/GenBank/DDBJ databases">
        <title>Leucobacter sp. CAS2, isolated from Chromium sludge.</title>
        <authorList>
            <person name="Xu Z."/>
        </authorList>
    </citation>
    <scope>NUCLEOTIDE SEQUENCE</scope>
    <source>
        <strain evidence="7">CSA2</strain>
    </source>
</reference>
<name>A0A934QDD9_9MICO</name>
<feature type="transmembrane region" description="Helical" evidence="5">
    <location>
        <begin position="176"/>
        <end position="198"/>
    </location>
</feature>
<keyword evidence="4 5" id="KW-0472">Membrane</keyword>
<feature type="transmembrane region" description="Helical" evidence="5">
    <location>
        <begin position="67"/>
        <end position="87"/>
    </location>
</feature>
<comment type="caution">
    <text evidence="7">The sequence shown here is derived from an EMBL/GenBank/DDBJ whole genome shotgun (WGS) entry which is preliminary data.</text>
</comment>
<evidence type="ECO:0000256" key="4">
    <source>
        <dbReference type="ARBA" id="ARBA00023136"/>
    </source>
</evidence>
<evidence type="ECO:0000256" key="3">
    <source>
        <dbReference type="ARBA" id="ARBA00022989"/>
    </source>
</evidence>
<gene>
    <name evidence="7" type="ORF">JD292_02800</name>
</gene>
<dbReference type="EMBL" id="JAEHOI010000002">
    <property type="protein sequence ID" value="MBK0421012.1"/>
    <property type="molecule type" value="Genomic_DNA"/>
</dbReference>
<dbReference type="HAMAP" id="MF_01600">
    <property type="entry name" value="UPF0182"/>
    <property type="match status" value="1"/>
</dbReference>
<protein>
    <recommendedName>
        <fullName evidence="5">UPF0182 protein JD292_02800</fullName>
    </recommendedName>
</protein>
<proteinExistence type="inferred from homology"/>
<comment type="similarity">
    <text evidence="5">Belongs to the UPF0182 family.</text>
</comment>
<feature type="transmembrane region" description="Helical" evidence="5">
    <location>
        <begin position="122"/>
        <end position="147"/>
    </location>
</feature>
<dbReference type="PANTHER" id="PTHR39344">
    <property type="entry name" value="UPF0182 PROTEIN SLL1060"/>
    <property type="match status" value="1"/>
</dbReference>
<dbReference type="AlphaFoldDB" id="A0A934QDD9"/>
<sequence>MKDRKEADVTDQNAPAQAARQRRISPLAITVILVVVLILGFLAVAAVMTEVLWFKQLGFLPVLTTQWIAAGSMFLIGFFGMAIPLFISIEVAYRKRPVYARLTAQLDRYQELFEPIRRLIKWGLPAMVGIFAGFSTATQWQAVLLWLNGADSGKKDAEFGLDVSFYLFDLPVLQGIVGFASAATLIALIAGVATSYLYGGISFSGRDFRISKSTRIQAAILATLYLLLQGVSLWLDQYRSVTTVGGVRTGAMFQDVHAVIPGKQILAGIAIIVALLFLVTAFTGKWRLPVIGTALFLVSSIVIGVAYPWGVQQFQVKPDEKSREAEYIGRNIEATRAAYGIDKVQVERYNAKTDAESGALRNDAVTAANIRIIDPEVVSPTFAQLEQIRNYYKFPQSLNVDRYEIDGKVEDTVSAIRDIDVTDQKSWYNRTLVYTHGYGLVAAFGNQRSSGGEPVFLENGIPTSGKLGEFEPRVYFGMNSPKYSIVGGKRDKSIELDFPADAESTAEASAQGAAPADPSAAGAENKPDAPVSEEDTATKQNMTTFKGNGGPELTNIFTKLIYALKFQDMEILLSGAVVDGSQIIYERNPIDRVQRVAPYLTIDKSPYASVVDGRVVWIIDGYTTSADYPYSQRTNMNELLVDADNEQQDPMPKPVNYIRNSVKATVDAYDGSVKLYAWDTEDPILKSWGKIFPGTLNSVKDMSGDLMSHVRYPTDMFKVQRSLLGEYHVTDPDAFYSAEDKWRTPNDPVSSVGKTAQKLAQPPYYLTLAAGANAKPNYSIYSTYIPAGEGESSRDILTGYLAANSNAGSTDGKIAEDYGTLKLLNLPKGDPIPGPGQVQNSFTTDSEVSKLLNILRQGESKVISGNLLTLPVGGGLLYVQPVYVKASSGTSFPILQKVLVSFGDKIAFEDTLDAALDSLFGGNSGANAGDTGTTPTTATGSGETPKPGAGAGTTKPGGGKQTPELAKALTDMQDALQARDKAMKDGDWTAYGAADEKLRKALEAAVAAE</sequence>
<evidence type="ECO:0000256" key="6">
    <source>
        <dbReference type="SAM" id="MobiDB-lite"/>
    </source>
</evidence>
<keyword evidence="8" id="KW-1185">Reference proteome</keyword>
<keyword evidence="3 5" id="KW-1133">Transmembrane helix</keyword>
<feature type="region of interest" description="Disordered" evidence="6">
    <location>
        <begin position="501"/>
        <end position="548"/>
    </location>
</feature>
<keyword evidence="1 5" id="KW-1003">Cell membrane</keyword>